<sequence>MSNGRPEASANPSDDSSREEPGKVCMMEVQGNKPDKIEPIKEAEEIRKEITDESVVEERTEETASLDVERNKEEEIPLEQGSGQEDLPSSQPAVQP</sequence>
<evidence type="ECO:0000256" key="1">
    <source>
        <dbReference type="SAM" id="MobiDB-lite"/>
    </source>
</evidence>
<name>A0A0J7K7D8_LASNI</name>
<dbReference type="Proteomes" id="UP000036403">
    <property type="component" value="Unassembled WGS sequence"/>
</dbReference>
<feature type="compositionally biased region" description="Polar residues" evidence="1">
    <location>
        <begin position="81"/>
        <end position="96"/>
    </location>
</feature>
<gene>
    <name evidence="2" type="ORF">RF55_14940</name>
</gene>
<feature type="region of interest" description="Disordered" evidence="1">
    <location>
        <begin position="1"/>
        <end position="96"/>
    </location>
</feature>
<evidence type="ECO:0000313" key="3">
    <source>
        <dbReference type="Proteomes" id="UP000036403"/>
    </source>
</evidence>
<evidence type="ECO:0000313" key="2">
    <source>
        <dbReference type="EMBL" id="KMQ86164.1"/>
    </source>
</evidence>
<reference evidence="2 3" key="1">
    <citation type="submission" date="2015-04" db="EMBL/GenBank/DDBJ databases">
        <title>Lasius niger genome sequencing.</title>
        <authorList>
            <person name="Konorov E.A."/>
            <person name="Nikitin M.A."/>
            <person name="Kirill M.V."/>
            <person name="Chang P."/>
        </authorList>
    </citation>
    <scope>NUCLEOTIDE SEQUENCE [LARGE SCALE GENOMIC DNA]</scope>
    <source>
        <tissue evidence="2">Whole</tissue>
    </source>
</reference>
<proteinExistence type="predicted"/>
<dbReference type="PaxDb" id="67767-A0A0J7K7D8"/>
<organism evidence="2 3">
    <name type="scientific">Lasius niger</name>
    <name type="common">Black garden ant</name>
    <dbReference type="NCBI Taxonomy" id="67767"/>
    <lineage>
        <taxon>Eukaryota</taxon>
        <taxon>Metazoa</taxon>
        <taxon>Ecdysozoa</taxon>
        <taxon>Arthropoda</taxon>
        <taxon>Hexapoda</taxon>
        <taxon>Insecta</taxon>
        <taxon>Pterygota</taxon>
        <taxon>Neoptera</taxon>
        <taxon>Endopterygota</taxon>
        <taxon>Hymenoptera</taxon>
        <taxon>Apocrita</taxon>
        <taxon>Aculeata</taxon>
        <taxon>Formicoidea</taxon>
        <taxon>Formicidae</taxon>
        <taxon>Formicinae</taxon>
        <taxon>Lasius</taxon>
        <taxon>Lasius</taxon>
    </lineage>
</organism>
<dbReference type="AlphaFoldDB" id="A0A0J7K7D8"/>
<feature type="compositionally biased region" description="Basic and acidic residues" evidence="1">
    <location>
        <begin position="33"/>
        <end position="75"/>
    </location>
</feature>
<accession>A0A0J7K7D8</accession>
<keyword evidence="3" id="KW-1185">Reference proteome</keyword>
<comment type="caution">
    <text evidence="2">The sequence shown here is derived from an EMBL/GenBank/DDBJ whole genome shotgun (WGS) entry which is preliminary data.</text>
</comment>
<protein>
    <submittedName>
        <fullName evidence="2">Uncharacterized protein</fullName>
    </submittedName>
</protein>
<dbReference type="EMBL" id="LBMM01012539">
    <property type="protein sequence ID" value="KMQ86164.1"/>
    <property type="molecule type" value="Genomic_DNA"/>
</dbReference>